<keyword evidence="3" id="KW-1185">Reference proteome</keyword>
<evidence type="ECO:0000313" key="2">
    <source>
        <dbReference type="EMBL" id="MBQ0928535.1"/>
    </source>
</evidence>
<name>A0ABS5DQF3_9PSEU</name>
<feature type="transmembrane region" description="Helical" evidence="1">
    <location>
        <begin position="6"/>
        <end position="27"/>
    </location>
</feature>
<dbReference type="RefSeq" id="WP_210973542.1">
    <property type="nucleotide sequence ID" value="NZ_JAGPXE010000020.1"/>
</dbReference>
<feature type="transmembrane region" description="Helical" evidence="1">
    <location>
        <begin position="34"/>
        <end position="54"/>
    </location>
</feature>
<protein>
    <submittedName>
        <fullName evidence="2">Uncharacterized protein</fullName>
    </submittedName>
</protein>
<organism evidence="2 3">
    <name type="scientific">Saccharopolyspora endophytica</name>
    <dbReference type="NCBI Taxonomy" id="543886"/>
    <lineage>
        <taxon>Bacteria</taxon>
        <taxon>Bacillati</taxon>
        <taxon>Actinomycetota</taxon>
        <taxon>Actinomycetes</taxon>
        <taxon>Pseudonocardiales</taxon>
        <taxon>Pseudonocardiaceae</taxon>
        <taxon>Saccharopolyspora</taxon>
    </lineage>
</organism>
<dbReference type="EMBL" id="JAGPXE010000020">
    <property type="protein sequence ID" value="MBQ0928535.1"/>
    <property type="molecule type" value="Genomic_DNA"/>
</dbReference>
<evidence type="ECO:0000256" key="1">
    <source>
        <dbReference type="SAM" id="Phobius"/>
    </source>
</evidence>
<keyword evidence="1" id="KW-0812">Transmembrane</keyword>
<sequence>MKTLILGLLYLLIELTVLVVLPLALLAAAGLLRLTVVTVLPLVVLFALAVASGIARTVGLGLFGLGVVLRLVMAAVEGLGARVPAPRLPLGVAR</sequence>
<proteinExistence type="predicted"/>
<gene>
    <name evidence="2" type="ORF">KBO27_31715</name>
</gene>
<comment type="caution">
    <text evidence="2">The sequence shown here is derived from an EMBL/GenBank/DDBJ whole genome shotgun (WGS) entry which is preliminary data.</text>
</comment>
<feature type="transmembrane region" description="Helical" evidence="1">
    <location>
        <begin position="60"/>
        <end position="80"/>
    </location>
</feature>
<keyword evidence="1" id="KW-1133">Transmembrane helix</keyword>
<keyword evidence="1" id="KW-0472">Membrane</keyword>
<reference evidence="2 3" key="1">
    <citation type="submission" date="2021-04" db="EMBL/GenBank/DDBJ databases">
        <title>Whole-genome sequencing of Saccharopolyspora endophytica KCTC 19397.</title>
        <authorList>
            <person name="Ay H."/>
            <person name="Saygin H."/>
            <person name="Sahin N."/>
        </authorList>
    </citation>
    <scope>NUCLEOTIDE SEQUENCE [LARGE SCALE GENOMIC DNA]</scope>
    <source>
        <strain evidence="2 3">KCTC 19397</strain>
    </source>
</reference>
<dbReference type="Proteomes" id="UP000674084">
    <property type="component" value="Unassembled WGS sequence"/>
</dbReference>
<evidence type="ECO:0000313" key="3">
    <source>
        <dbReference type="Proteomes" id="UP000674084"/>
    </source>
</evidence>
<accession>A0ABS5DQF3</accession>